<dbReference type="EMBL" id="UINC01231652">
    <property type="protein sequence ID" value="SVE64276.1"/>
    <property type="molecule type" value="Genomic_DNA"/>
</dbReference>
<feature type="non-terminal residue" evidence="2">
    <location>
        <position position="36"/>
    </location>
</feature>
<organism evidence="2">
    <name type="scientific">marine metagenome</name>
    <dbReference type="NCBI Taxonomy" id="408172"/>
    <lineage>
        <taxon>unclassified sequences</taxon>
        <taxon>metagenomes</taxon>
        <taxon>ecological metagenomes</taxon>
    </lineage>
</organism>
<proteinExistence type="predicted"/>
<dbReference type="AlphaFoldDB" id="A0A383F596"/>
<evidence type="ECO:0000256" key="1">
    <source>
        <dbReference type="SAM" id="MobiDB-lite"/>
    </source>
</evidence>
<evidence type="ECO:0000313" key="2">
    <source>
        <dbReference type="EMBL" id="SVE64276.1"/>
    </source>
</evidence>
<feature type="non-terminal residue" evidence="2">
    <location>
        <position position="1"/>
    </location>
</feature>
<accession>A0A383F596</accession>
<name>A0A383F596_9ZZZZ</name>
<feature type="region of interest" description="Disordered" evidence="1">
    <location>
        <begin position="14"/>
        <end position="36"/>
    </location>
</feature>
<protein>
    <submittedName>
        <fullName evidence="2">Uncharacterized protein</fullName>
    </submittedName>
</protein>
<gene>
    <name evidence="2" type="ORF">METZ01_LOCUS517130</name>
</gene>
<reference evidence="2" key="1">
    <citation type="submission" date="2018-05" db="EMBL/GenBank/DDBJ databases">
        <authorList>
            <person name="Lanie J.A."/>
            <person name="Ng W.-L."/>
            <person name="Kazmierczak K.M."/>
            <person name="Andrzejewski T.M."/>
            <person name="Davidsen T.M."/>
            <person name="Wayne K.J."/>
            <person name="Tettelin H."/>
            <person name="Glass J.I."/>
            <person name="Rusch D."/>
            <person name="Podicherti R."/>
            <person name="Tsui H.-C.T."/>
            <person name="Winkler M.E."/>
        </authorList>
    </citation>
    <scope>NUCLEOTIDE SEQUENCE</scope>
</reference>
<sequence>SFWEEMITRAPCSAKTRAIDSPRPWAEPRISAIRPD</sequence>